<dbReference type="GO" id="GO:0005929">
    <property type="term" value="C:cilium"/>
    <property type="evidence" value="ECO:0007669"/>
    <property type="project" value="TreeGrafter"/>
</dbReference>
<dbReference type="InterPro" id="IPR051655">
    <property type="entry name" value="FAM161"/>
</dbReference>
<feature type="compositionally biased region" description="Basic and acidic residues" evidence="2">
    <location>
        <begin position="185"/>
        <end position="268"/>
    </location>
</feature>
<dbReference type="EMBL" id="JARK01000175">
    <property type="protein sequence ID" value="EYC41276.1"/>
    <property type="molecule type" value="Genomic_DNA"/>
</dbReference>
<keyword evidence="4" id="KW-1185">Reference proteome</keyword>
<protein>
    <recommendedName>
        <fullName evidence="5">FAM161 centrosomal protein A</fullName>
    </recommendedName>
</protein>
<reference evidence="4" key="1">
    <citation type="journal article" date="2015" name="Nat. Genet.">
        <title>The genome and transcriptome of the zoonotic hookworm Ancylostoma ceylanicum identify infection-specific gene families.</title>
        <authorList>
            <person name="Schwarz E.M."/>
            <person name="Hu Y."/>
            <person name="Antoshechkin I."/>
            <person name="Miller M.M."/>
            <person name="Sternberg P.W."/>
            <person name="Aroian R.V."/>
        </authorList>
    </citation>
    <scope>NUCLEOTIDE SEQUENCE</scope>
    <source>
        <strain evidence="4">HY135</strain>
    </source>
</reference>
<name>A0A016WNU9_9BILA</name>
<gene>
    <name evidence="3" type="primary">Acey_s0575.g200</name>
    <name evidence="3" type="synonym">Acey-Y38H6C.14</name>
    <name evidence="3" type="ORF">Y032_0575g200</name>
</gene>
<evidence type="ECO:0000313" key="3">
    <source>
        <dbReference type="EMBL" id="EYC41276.1"/>
    </source>
</evidence>
<dbReference type="PANTHER" id="PTHR21501">
    <property type="entry name" value="PROTEIN FAM-161"/>
    <property type="match status" value="1"/>
</dbReference>
<feature type="compositionally biased region" description="Acidic residues" evidence="2">
    <location>
        <begin position="700"/>
        <end position="717"/>
    </location>
</feature>
<dbReference type="STRING" id="53326.A0A016WNU9"/>
<dbReference type="GO" id="GO:0005856">
    <property type="term" value="C:cytoskeleton"/>
    <property type="evidence" value="ECO:0007669"/>
    <property type="project" value="UniProtKB-ARBA"/>
</dbReference>
<feature type="compositionally biased region" description="Low complexity" evidence="2">
    <location>
        <begin position="725"/>
        <end position="771"/>
    </location>
</feature>
<dbReference type="OrthoDB" id="2150121at2759"/>
<feature type="region of interest" description="Disordered" evidence="2">
    <location>
        <begin position="666"/>
        <end position="771"/>
    </location>
</feature>
<dbReference type="AlphaFoldDB" id="A0A016WNU9"/>
<accession>A0A016WNU9</accession>
<organism evidence="3 4">
    <name type="scientific">Ancylostoma ceylanicum</name>
    <dbReference type="NCBI Taxonomy" id="53326"/>
    <lineage>
        <taxon>Eukaryota</taxon>
        <taxon>Metazoa</taxon>
        <taxon>Ecdysozoa</taxon>
        <taxon>Nematoda</taxon>
        <taxon>Chromadorea</taxon>
        <taxon>Rhabditida</taxon>
        <taxon>Rhabditina</taxon>
        <taxon>Rhabditomorpha</taxon>
        <taxon>Strongyloidea</taxon>
        <taxon>Ancylostomatidae</taxon>
        <taxon>Ancylostomatinae</taxon>
        <taxon>Ancylostoma</taxon>
    </lineage>
</organism>
<dbReference type="Proteomes" id="UP000024635">
    <property type="component" value="Unassembled WGS sequence"/>
</dbReference>
<feature type="region of interest" description="Disordered" evidence="2">
    <location>
        <begin position="513"/>
        <end position="547"/>
    </location>
</feature>
<evidence type="ECO:0000256" key="2">
    <source>
        <dbReference type="SAM" id="MobiDB-lite"/>
    </source>
</evidence>
<proteinExistence type="predicted"/>
<sequence length="771" mass="89007">MESVDKTLSSTQHLLQAIEEDDSLLDDEYFTQKLEYLRMKHKETSDFLARILQQEECIPPSISTCTCKERNMSFPSEWSFSGCVSAKLITTSDRQQHTLSEKCMTRKRRQEMARSAFERYSSIEKEAREEVARAAFERHSSVEKEVERRREERDGWKRTKGKPPREKGSERRSDKEKSSRRKQNRKESPEEKQDEVGNFEEKYEIKESPKELKVEDRHKEARDQELHLGEDPGEEKELVDKFSKAEGTAREKEEESYQKDAKATEPRKMRSKSMVEIQEPRKPQTSSASSSKREVVPEPVQNFVPQITVPRPFKMSTRKPILNTYSTKFVEEMVSKKKQEEEELENQASKSKPFTAHTVPLSTYIPTNPRVMDRAYIEAIRKRLTANLRKHFQEEALLRKSKSLGDIRSIARPVPLSTYVPPAQLPDYRRARSAGRRSVRLLVDAKSPPLNNEHAIRSNVSTKVRHILCVEGCKEPKHPRPPVPDFHRLHAEMEERLRNAPHKAVTVPIPFNLSNPAEHRHRQCKSTSPPRQKAKHSGKPTKEEVIVRSTHSSKIRMEAIRQREQRLFEEKHRSEKFWEERKDEMDLSRLKLLSSMGSYGNIQEEIERKTAEKRKHIKETTKDYERYLAEMQQRIIDRPLIMEQQSIIAQKQKFARKFEERMAEVEKAVSKPSSSKIVKIRNDSDLSAGTYSVKSKTEQFEGEEGYEDADFESEEEASNGKKRSGSTSSSSSSSSSSSTKRSGSSTSSNTSSNLSRSSKASSKGSRGNDPI</sequence>
<evidence type="ECO:0000313" key="4">
    <source>
        <dbReference type="Proteomes" id="UP000024635"/>
    </source>
</evidence>
<dbReference type="GO" id="GO:0044782">
    <property type="term" value="P:cilium organization"/>
    <property type="evidence" value="ECO:0007669"/>
    <property type="project" value="TreeGrafter"/>
</dbReference>
<evidence type="ECO:0008006" key="5">
    <source>
        <dbReference type="Google" id="ProtNLM"/>
    </source>
</evidence>
<comment type="caution">
    <text evidence="3">The sequence shown here is derived from an EMBL/GenBank/DDBJ whole genome shotgun (WGS) entry which is preliminary data.</text>
</comment>
<evidence type="ECO:0000256" key="1">
    <source>
        <dbReference type="ARBA" id="ARBA00023054"/>
    </source>
</evidence>
<feature type="compositionally biased region" description="Polar residues" evidence="2">
    <location>
        <begin position="685"/>
        <end position="694"/>
    </location>
</feature>
<dbReference type="PANTHER" id="PTHR21501:SF1">
    <property type="entry name" value="PROTEIN FAM-161"/>
    <property type="match status" value="1"/>
</dbReference>
<feature type="compositionally biased region" description="Basic and acidic residues" evidence="2">
    <location>
        <begin position="134"/>
        <end position="177"/>
    </location>
</feature>
<feature type="region of interest" description="Disordered" evidence="2">
    <location>
        <begin position="134"/>
        <end position="299"/>
    </location>
</feature>
<keyword evidence="1" id="KW-0175">Coiled coil</keyword>